<dbReference type="EMBL" id="ALPT02000028">
    <property type="protein sequence ID" value="KGA97504.1"/>
    <property type="molecule type" value="Genomic_DNA"/>
</dbReference>
<organism evidence="2 4">
    <name type="scientific">Alkalihalobacillus alcalophilus ATCC 27647 = CGMCC 1.3604</name>
    <dbReference type="NCBI Taxonomy" id="1218173"/>
    <lineage>
        <taxon>Bacteria</taxon>
        <taxon>Bacillati</taxon>
        <taxon>Bacillota</taxon>
        <taxon>Bacilli</taxon>
        <taxon>Bacillales</taxon>
        <taxon>Bacillaceae</taxon>
        <taxon>Alkalihalobacillus</taxon>
    </lineage>
</organism>
<reference evidence="2 4" key="1">
    <citation type="journal article" date="2014" name="Genome Announc.">
        <title>Draft Genome Sequence of Bacillus alcalophilus AV1934, a Classic Alkaliphile Isolated from Human Feces in 1934.</title>
        <authorList>
            <person name="Attie O."/>
            <person name="Jayaprakash A."/>
            <person name="Shah H."/>
            <person name="Paulsen I.T."/>
            <person name="Morino M."/>
            <person name="Takahashi Y."/>
            <person name="Narumi I."/>
            <person name="Sachidanandam R."/>
            <person name="Satoh K."/>
            <person name="Ito M."/>
            <person name="Krulwich T.A."/>
        </authorList>
    </citation>
    <scope>NUCLEOTIDE SEQUENCE [LARGE SCALE GENOMIC DNA]</scope>
    <source>
        <strain evidence="2 4">AV1934</strain>
    </source>
</reference>
<evidence type="ECO:0000313" key="4">
    <source>
        <dbReference type="Proteomes" id="UP000002754"/>
    </source>
</evidence>
<dbReference type="eggNOG" id="ENOG5030CNF">
    <property type="taxonomic scope" value="Bacteria"/>
</dbReference>
<keyword evidence="1" id="KW-1133">Transmembrane helix</keyword>
<dbReference type="Proteomes" id="UP000297014">
    <property type="component" value="Unassembled WGS sequence"/>
</dbReference>
<keyword evidence="4" id="KW-1185">Reference proteome</keyword>
<protein>
    <submittedName>
        <fullName evidence="2">Uncharacterized protein</fullName>
    </submittedName>
</protein>
<comment type="caution">
    <text evidence="2">The sequence shown here is derived from an EMBL/GenBank/DDBJ whole genome shotgun (WGS) entry which is preliminary data.</text>
</comment>
<accession>A0A094WI88</accession>
<keyword evidence="1" id="KW-0472">Membrane</keyword>
<dbReference type="AlphaFoldDB" id="A0A094WI88"/>
<sequence>MSNLREIVRRHVISETKQELSAENVDQDAMVQFLIKEGHIDKKVDSILDAFRDELEKDSPKSIKRKRNKFVYASLSILLTILIAYGVNEEYWVVVAIVALINIVIHAFFTFWSE</sequence>
<dbReference type="Proteomes" id="UP000002754">
    <property type="component" value="Unassembled WGS sequence"/>
</dbReference>
<reference evidence="3 5" key="2">
    <citation type="submission" date="2014-01" db="EMBL/GenBank/DDBJ databases">
        <title>Draft genome sequencing of Bacillus alcalophilus CGMCC 1.3604.</title>
        <authorList>
            <person name="Yang J."/>
            <person name="Diao L."/>
            <person name="Yang S."/>
        </authorList>
    </citation>
    <scope>NUCLEOTIDE SEQUENCE [LARGE SCALE GENOMIC DNA]</scope>
    <source>
        <strain evidence="3 5">CGMCC 1.3604</strain>
    </source>
</reference>
<evidence type="ECO:0000313" key="3">
    <source>
        <dbReference type="EMBL" id="THG91768.1"/>
    </source>
</evidence>
<dbReference type="OrthoDB" id="2937308at2"/>
<dbReference type="EMBL" id="JALP01000049">
    <property type="protein sequence ID" value="THG91768.1"/>
    <property type="molecule type" value="Genomic_DNA"/>
</dbReference>
<name>A0A094WI88_ALKAL</name>
<gene>
    <name evidence="3" type="ORF">AJ85_02080</name>
    <name evidence="2" type="ORF">BALCAV_0210090</name>
</gene>
<evidence type="ECO:0000313" key="2">
    <source>
        <dbReference type="EMBL" id="KGA97504.1"/>
    </source>
</evidence>
<feature type="transmembrane region" description="Helical" evidence="1">
    <location>
        <begin position="93"/>
        <end position="112"/>
    </location>
</feature>
<dbReference type="RefSeq" id="WP_003320839.1">
    <property type="nucleotide sequence ID" value="NZ_ALPT02000028.1"/>
</dbReference>
<keyword evidence="1" id="KW-0812">Transmembrane</keyword>
<evidence type="ECO:0000256" key="1">
    <source>
        <dbReference type="SAM" id="Phobius"/>
    </source>
</evidence>
<feature type="transmembrane region" description="Helical" evidence="1">
    <location>
        <begin position="70"/>
        <end position="87"/>
    </location>
</feature>
<evidence type="ECO:0000313" key="5">
    <source>
        <dbReference type="Proteomes" id="UP000297014"/>
    </source>
</evidence>
<proteinExistence type="predicted"/>